<accession>A0A1T2KTR9</accession>
<evidence type="ECO:0000313" key="2">
    <source>
        <dbReference type="Proteomes" id="UP000190896"/>
    </source>
</evidence>
<gene>
    <name evidence="1" type="ORF">BOW51_08375</name>
</gene>
<dbReference type="EMBL" id="MPRJ01000050">
    <property type="protein sequence ID" value="OOZ36212.1"/>
    <property type="molecule type" value="Genomic_DNA"/>
</dbReference>
<evidence type="ECO:0000313" key="1">
    <source>
        <dbReference type="EMBL" id="OOZ36212.1"/>
    </source>
</evidence>
<comment type="caution">
    <text evidence="1">The sequence shown here is derived from an EMBL/GenBank/DDBJ whole genome shotgun (WGS) entry which is preliminary data.</text>
</comment>
<sequence>MFSLFDKTPVLDADSSQWLFDTYAWAMKQFNAEIFYNQTPLVLPTNDYLPGRVDSVHGMASLIFERVKGYAGVSHWPTLLADQSSCALVGPPKVEIKGALRGPEGIADDTADEAHRLLIPYNPQQINNPEGMIATFAHIIAHYLAQMANEPPPGGAEYWPHATELLAVYLGFGVMFANSAFTFRGGCGSCYNPNANRDAYLTEIESTYALAIFGVLKEIPNSEVTRHLKKHLRGTYKKAVGDIQGRTEDLAMLTALR</sequence>
<reference evidence="1 2" key="1">
    <citation type="submission" date="2016-11" db="EMBL/GenBank/DDBJ databases">
        <title>Mixed transmission modes and dynamic genome evolution in an obligate animal-bacterial symbiosis.</title>
        <authorList>
            <person name="Russell S.L."/>
            <person name="Corbett-Detig R.B."/>
            <person name="Cavanaugh C.M."/>
        </authorList>
    </citation>
    <scope>NUCLEOTIDE SEQUENCE [LARGE SCALE GENOMIC DNA]</scope>
    <source>
        <strain evidence="1">Se-Cadez</strain>
    </source>
</reference>
<dbReference type="Proteomes" id="UP000190896">
    <property type="component" value="Unassembled WGS sequence"/>
</dbReference>
<dbReference type="AlphaFoldDB" id="A0A1T2KTR9"/>
<proteinExistence type="predicted"/>
<protein>
    <submittedName>
        <fullName evidence="1">Uncharacterized protein</fullName>
    </submittedName>
</protein>
<organism evidence="1 2">
    <name type="scientific">Solemya velesiana gill symbiont</name>
    <dbReference type="NCBI Taxonomy" id="1918948"/>
    <lineage>
        <taxon>Bacteria</taxon>
        <taxon>Pseudomonadati</taxon>
        <taxon>Pseudomonadota</taxon>
        <taxon>Gammaproteobacteria</taxon>
        <taxon>sulfur-oxidizing symbionts</taxon>
    </lineage>
</organism>
<keyword evidence="2" id="KW-1185">Reference proteome</keyword>
<name>A0A1T2KTR9_9GAMM</name>